<dbReference type="OrthoDB" id="3806873at2"/>
<dbReference type="SUPFAM" id="SSF56112">
    <property type="entry name" value="Protein kinase-like (PK-like)"/>
    <property type="match status" value="1"/>
</dbReference>
<accession>A0A0P6WSD2</accession>
<organism evidence="2 3">
    <name type="scientific">Rossellomorea vietnamensis</name>
    <dbReference type="NCBI Taxonomy" id="218284"/>
    <lineage>
        <taxon>Bacteria</taxon>
        <taxon>Bacillati</taxon>
        <taxon>Bacillota</taxon>
        <taxon>Bacilli</taxon>
        <taxon>Bacillales</taxon>
        <taxon>Bacillaceae</taxon>
        <taxon>Rossellomorea</taxon>
    </lineage>
</organism>
<reference evidence="2 3" key="1">
    <citation type="submission" date="2015-08" db="EMBL/GenBank/DDBJ databases">
        <title>Draft Genome Sequence of Bacillus vietnamensis UCD-SED5.</title>
        <authorList>
            <person name="Lee R.D."/>
            <person name="Jospin G."/>
            <person name="Lang J.M."/>
            <person name="Coil D.A."/>
            <person name="Eisen J.A."/>
        </authorList>
    </citation>
    <scope>NUCLEOTIDE SEQUENCE [LARGE SCALE GENOMIC DNA]</scope>
    <source>
        <strain evidence="2 3">UCD-SED5</strain>
    </source>
</reference>
<evidence type="ECO:0000259" key="1">
    <source>
        <dbReference type="Pfam" id="PF01636"/>
    </source>
</evidence>
<protein>
    <recommendedName>
        <fullName evidence="1">Aminoglycoside phosphotransferase domain-containing protein</fullName>
    </recommendedName>
</protein>
<dbReference type="Gene3D" id="3.90.1200.10">
    <property type="match status" value="1"/>
</dbReference>
<dbReference type="Gene3D" id="3.30.200.20">
    <property type="entry name" value="Phosphorylase Kinase, domain 1"/>
    <property type="match status" value="1"/>
</dbReference>
<dbReference type="PATRIC" id="fig|218284.4.peg.2167"/>
<dbReference type="InterPro" id="IPR011009">
    <property type="entry name" value="Kinase-like_dom_sf"/>
</dbReference>
<dbReference type="PANTHER" id="PTHR21310:SF42">
    <property type="entry name" value="BIFUNCTIONAL AAC_APH"/>
    <property type="match status" value="1"/>
</dbReference>
<comment type="caution">
    <text evidence="2">The sequence shown here is derived from an EMBL/GenBank/DDBJ whole genome shotgun (WGS) entry which is preliminary data.</text>
</comment>
<dbReference type="EMBL" id="LIXZ01000003">
    <property type="protein sequence ID" value="KPL60536.1"/>
    <property type="molecule type" value="Genomic_DNA"/>
</dbReference>
<evidence type="ECO:0000313" key="2">
    <source>
        <dbReference type="EMBL" id="KPL60536.1"/>
    </source>
</evidence>
<dbReference type="AlphaFoldDB" id="A0A0P6WSD2"/>
<name>A0A0P6WSD2_9BACI</name>
<gene>
    <name evidence="2" type="ORF">AM506_05265</name>
</gene>
<feature type="domain" description="Aminoglycoside phosphotransferase" evidence="1">
    <location>
        <begin position="35"/>
        <end position="269"/>
    </location>
</feature>
<sequence length="303" mass="34574">MPNLWDAEIAVTSNQAKKLIESQFPELIPADTKILDYGFDNTVMAVNNKWVFRFPRREIAVRLLQTEGVLLPLLEKSAPDLHIPVPVYYGKPSSLYKWPFLGYRFVDGKIPSRAASVEREGESAIAMARFLKKLHGTSVAEAKKRGVPYDELSRLDVAKRYSILEKNKEEIKDLNLFHPMEKLERFLQNLPGKALPEEIALVHGDLHFKNIVVDKEGLLSGVLDWGDVHLGHRAIDLNLIYSFLTPKGRTQFLKEYGEVGEEELDYARFKAVYTNMVLLLYGYHEKQPHTVVEAQKSLKLALT</sequence>
<dbReference type="Pfam" id="PF01636">
    <property type="entry name" value="APH"/>
    <property type="match status" value="1"/>
</dbReference>
<dbReference type="PANTHER" id="PTHR21310">
    <property type="entry name" value="AMINOGLYCOSIDE PHOSPHOTRANSFERASE-RELATED-RELATED"/>
    <property type="match status" value="1"/>
</dbReference>
<proteinExistence type="predicted"/>
<dbReference type="Proteomes" id="UP000050398">
    <property type="component" value="Unassembled WGS sequence"/>
</dbReference>
<evidence type="ECO:0000313" key="3">
    <source>
        <dbReference type="Proteomes" id="UP000050398"/>
    </source>
</evidence>
<dbReference type="RefSeq" id="WP_060671449.1">
    <property type="nucleotide sequence ID" value="NZ_LIXZ01000003.1"/>
</dbReference>
<dbReference type="InterPro" id="IPR051678">
    <property type="entry name" value="AGP_Transferase"/>
</dbReference>
<dbReference type="InterPro" id="IPR002575">
    <property type="entry name" value="Aminoglycoside_PTrfase"/>
</dbReference>